<accession>A0A7U2MN54</accession>
<protein>
    <submittedName>
        <fullName evidence="2">Uncharacterized protein</fullName>
    </submittedName>
</protein>
<dbReference type="AlphaFoldDB" id="A0A7U2MN54"/>
<organism evidence="2 3">
    <name type="scientific">Aspergillus flavus (strain ATCC 200026 / FGSC A1120 / IAM 13836 / NRRL 3357 / JCM 12722 / SRRC 167)</name>
    <dbReference type="NCBI Taxonomy" id="332952"/>
    <lineage>
        <taxon>Eukaryota</taxon>
        <taxon>Fungi</taxon>
        <taxon>Dikarya</taxon>
        <taxon>Ascomycota</taxon>
        <taxon>Pezizomycotina</taxon>
        <taxon>Eurotiomycetes</taxon>
        <taxon>Eurotiomycetidae</taxon>
        <taxon>Eurotiales</taxon>
        <taxon>Aspergillaceae</taxon>
        <taxon>Aspergillus</taxon>
        <taxon>Aspergillus subgen. Circumdati</taxon>
    </lineage>
</organism>
<evidence type="ECO:0000313" key="3">
    <source>
        <dbReference type="Proteomes" id="UP000596276"/>
    </source>
</evidence>
<keyword evidence="1" id="KW-1133">Transmembrane helix</keyword>
<dbReference type="EMBL" id="CP044620">
    <property type="protein sequence ID" value="QRD86764.1"/>
    <property type="molecule type" value="Genomic_DNA"/>
</dbReference>
<evidence type="ECO:0000256" key="1">
    <source>
        <dbReference type="SAM" id="Phobius"/>
    </source>
</evidence>
<keyword evidence="3" id="KW-1185">Reference proteome</keyword>
<keyword evidence="1" id="KW-0472">Membrane</keyword>
<name>A0A7U2MN54_ASPFN</name>
<feature type="transmembrane region" description="Helical" evidence="1">
    <location>
        <begin position="70"/>
        <end position="88"/>
    </location>
</feature>
<keyword evidence="1" id="KW-0812">Transmembrane</keyword>
<dbReference type="VEuPathDB" id="FungiDB:F9C07_1474079"/>
<proteinExistence type="predicted"/>
<sequence>MGVRIRGPRRSITGITAVTAARKHTAGCQEANSSSSPSQWANRCARSFGTGVLAFTGLCDGLLRNACWDYYFLFFLWISILCLFSIIIDFLMVLLIYCLSYLCSSCVYIYLQDNTVRLGNLREA</sequence>
<evidence type="ECO:0000313" key="2">
    <source>
        <dbReference type="EMBL" id="QRD86764.1"/>
    </source>
</evidence>
<gene>
    <name evidence="2" type="ORF">F9C07_1474079</name>
</gene>
<dbReference type="Proteomes" id="UP000596276">
    <property type="component" value="Chromosome 3"/>
</dbReference>
<feature type="transmembrane region" description="Helical" evidence="1">
    <location>
        <begin position="94"/>
        <end position="111"/>
    </location>
</feature>
<reference evidence="3" key="1">
    <citation type="journal article" date="2021" name="G3 (Bethesda)">
        <title>Chromosome assembled and annotated genome sequence of Aspergillus flavus NRRL 3357.</title>
        <authorList>
            <person name="Skerker J.M."/>
            <person name="Pianalto K.M."/>
            <person name="Mondo S.J."/>
            <person name="Yang K."/>
            <person name="Arkin A.P."/>
            <person name="Keller N.P."/>
            <person name="Grigoriev I.V."/>
            <person name="Louise Glass N.L."/>
        </authorList>
    </citation>
    <scope>NUCLEOTIDE SEQUENCE [LARGE SCALE GENOMIC DNA]</scope>
    <source>
        <strain evidence="3">ATCC 200026 / FGSC A1120 / IAM 13836 / NRRL 3357 / JCM 12722 / SRRC 167</strain>
    </source>
</reference>